<evidence type="ECO:0000256" key="7">
    <source>
        <dbReference type="ARBA" id="ARBA00023235"/>
    </source>
</evidence>
<evidence type="ECO:0000256" key="3">
    <source>
        <dbReference type="ARBA" id="ARBA00010772"/>
    </source>
</evidence>
<comment type="pathway">
    <text evidence="2">Nucleotide-sugar biosynthesis; GDP-alpha-D-mannose biosynthesis; alpha-D-mannose 1-phosphate from D-fructose 6-phosphate: step 1/2.</text>
</comment>
<dbReference type="PRINTS" id="PR00714">
    <property type="entry name" value="MAN6PISMRASE"/>
</dbReference>
<feature type="domain" description="Phosphomannose isomerase type I catalytic" evidence="11">
    <location>
        <begin position="50"/>
        <end position="192"/>
    </location>
</feature>
<dbReference type="UniPathway" id="UPA00126">
    <property type="reaction ID" value="UER00423"/>
</dbReference>
<feature type="binding site" evidence="9">
    <location>
        <position position="178"/>
    </location>
    <ligand>
        <name>Zn(2+)</name>
        <dbReference type="ChEBI" id="CHEBI:29105"/>
    </ligand>
</feature>
<dbReference type="InterPro" id="IPR046457">
    <property type="entry name" value="PMI_typeI_cat"/>
</dbReference>
<dbReference type="InterPro" id="IPR014710">
    <property type="entry name" value="RmlC-like_jellyroll"/>
</dbReference>
<dbReference type="PANTHER" id="PTHR10309:SF7">
    <property type="entry name" value="MANNOSE-6-PHOSPHATE ISOMERASE"/>
    <property type="match status" value="1"/>
</dbReference>
<dbReference type="eggNOG" id="KOG2757">
    <property type="taxonomic scope" value="Eukaryota"/>
</dbReference>
<feature type="active site" evidence="8">
    <location>
        <position position="335"/>
    </location>
</feature>
<dbReference type="AlphaFoldDB" id="A0A0E0DXF7"/>
<keyword evidence="5 9" id="KW-0479">Metal-binding</keyword>
<keyword evidence="14" id="KW-1185">Reference proteome</keyword>
<name>A0A0E0DXF7_9ORYZ</name>
<sequence>MASSTTASSQLALALGIPGLGGLLIPTDAATTTTTTAEGNDLHADASHPVLRLAGAVQHYEWGGHRGDSLVARLAGGDDGGEDDERPYAELWMGTHPAAPSSLAASGESLREWLGRRGPAALLGRDVAARWGGDLPFLFKVLSVARALSIQAHPDAALARALHALRPATYRDDNHKPEMAVAVTDFRALCGFVSVQELKDVLRTVPEVRELVGKEEAVKLMGAKEHDGGIGVRSYLQSAFTNLMTASKETVSEAVSKLKSRLNIESKVRTLTKKEQLVLSLEMQYPEDVGVLAAFFFNYVKLNPGEALYIGANEPHAYLSGECVECMATSDNVVRAGLTPKYRDVQTLCSMLTYKQDYPEILRGVPVQAYVTRYIPPSEEFEVDRCLLPSGESVTMSPVPGPSIFLVMTGEGKIEADSMLDEGKAKEGDVFFVPAHTEVRILASGPGSMQLYRAGVNSRFFS</sequence>
<dbReference type="GO" id="GO:0010043">
    <property type="term" value="P:response to zinc ion"/>
    <property type="evidence" value="ECO:0007669"/>
    <property type="project" value="UniProtKB-ARBA"/>
</dbReference>
<evidence type="ECO:0000256" key="10">
    <source>
        <dbReference type="SAM" id="SignalP"/>
    </source>
</evidence>
<dbReference type="InterPro" id="IPR046458">
    <property type="entry name" value="PMI_typeI_hel"/>
</dbReference>
<feature type="binding site" evidence="9">
    <location>
        <position position="153"/>
    </location>
    <ligand>
        <name>Zn(2+)</name>
        <dbReference type="ChEBI" id="CHEBI:29105"/>
    </ligand>
</feature>
<dbReference type="Gene3D" id="2.60.120.10">
    <property type="entry name" value="Jelly Rolls"/>
    <property type="match status" value="2"/>
</dbReference>
<dbReference type="PIRSF" id="PIRSF001480">
    <property type="entry name" value="Mannose-6-phosphate_isomerase"/>
    <property type="match status" value="1"/>
</dbReference>
<dbReference type="EC" id="5.3.1.8" evidence="4"/>
<dbReference type="Gramene" id="OMERI06G04970.1">
    <property type="protein sequence ID" value="OMERI06G04970.1"/>
    <property type="gene ID" value="OMERI06G04970"/>
</dbReference>
<dbReference type="GO" id="GO:0033591">
    <property type="term" value="P:response to L-ascorbic acid"/>
    <property type="evidence" value="ECO:0007669"/>
    <property type="project" value="UniProtKB-ARBA"/>
</dbReference>
<accession>A0A0E0DXF7</accession>
<evidence type="ECO:0000256" key="4">
    <source>
        <dbReference type="ARBA" id="ARBA00011956"/>
    </source>
</evidence>
<dbReference type="GO" id="GO:0005975">
    <property type="term" value="P:carbohydrate metabolic process"/>
    <property type="evidence" value="ECO:0007669"/>
    <property type="project" value="InterPro"/>
</dbReference>
<dbReference type="InterPro" id="IPR011051">
    <property type="entry name" value="RmlC_Cupin_sf"/>
</dbReference>
<evidence type="ECO:0000256" key="6">
    <source>
        <dbReference type="ARBA" id="ARBA00022833"/>
    </source>
</evidence>
<comment type="catalytic activity">
    <reaction evidence="1">
        <text>D-mannose 6-phosphate = D-fructose 6-phosphate</text>
        <dbReference type="Rhea" id="RHEA:12356"/>
        <dbReference type="ChEBI" id="CHEBI:58735"/>
        <dbReference type="ChEBI" id="CHEBI:61527"/>
        <dbReference type="EC" id="5.3.1.8"/>
    </reaction>
</comment>
<keyword evidence="6 9" id="KW-0862">Zinc</keyword>
<dbReference type="InterPro" id="IPR018050">
    <property type="entry name" value="Pmannose_isomerase-type1_CS"/>
</dbReference>
<dbReference type="Pfam" id="PF20511">
    <property type="entry name" value="PMI_typeI_cat"/>
    <property type="match status" value="1"/>
</dbReference>
<dbReference type="FunFam" id="1.10.441.10:FF:000001">
    <property type="entry name" value="Mannose-6-phosphate isomerase"/>
    <property type="match status" value="1"/>
</dbReference>
<reference evidence="13" key="2">
    <citation type="submission" date="2018-05" db="EMBL/GenBank/DDBJ databases">
        <title>OmerRS3 (Oryza meridionalis Reference Sequence Version 3).</title>
        <authorList>
            <person name="Zhang J."/>
            <person name="Kudrna D."/>
            <person name="Lee S."/>
            <person name="Talag J."/>
            <person name="Welchert J."/>
            <person name="Wing R.A."/>
        </authorList>
    </citation>
    <scope>NUCLEOTIDE SEQUENCE [LARGE SCALE GENOMIC DNA]</scope>
    <source>
        <strain evidence="13">cv. OR44</strain>
    </source>
</reference>
<feature type="chain" id="PRO_5002357522" description="mannose-6-phosphate isomerase" evidence="10">
    <location>
        <begin position="30"/>
        <end position="462"/>
    </location>
</feature>
<comment type="cofactor">
    <cofactor evidence="9">
        <name>Zn(2+)</name>
        <dbReference type="ChEBI" id="CHEBI:29105"/>
    </cofactor>
    <text evidence="9">Binds 1 zinc ion per subunit.</text>
</comment>
<protein>
    <recommendedName>
        <fullName evidence="4">mannose-6-phosphate isomerase</fullName>
        <ecNumber evidence="4">5.3.1.8</ecNumber>
    </recommendedName>
</protein>
<dbReference type="GO" id="GO:0005829">
    <property type="term" value="C:cytosol"/>
    <property type="evidence" value="ECO:0007669"/>
    <property type="project" value="TreeGrafter"/>
</dbReference>
<dbReference type="GO" id="GO:0004476">
    <property type="term" value="F:mannose-6-phosphate isomerase activity"/>
    <property type="evidence" value="ECO:0007669"/>
    <property type="project" value="UniProtKB-EC"/>
</dbReference>
<dbReference type="CDD" id="cd07011">
    <property type="entry name" value="cupin_PMI_type_I_N"/>
    <property type="match status" value="1"/>
</dbReference>
<feature type="binding site" evidence="9">
    <location>
        <position position="151"/>
    </location>
    <ligand>
        <name>Zn(2+)</name>
        <dbReference type="ChEBI" id="CHEBI:29105"/>
    </ligand>
</feature>
<dbReference type="PROSITE" id="PS00965">
    <property type="entry name" value="PMI_I_1"/>
    <property type="match status" value="1"/>
</dbReference>
<evidence type="ECO:0000256" key="1">
    <source>
        <dbReference type="ARBA" id="ARBA00000757"/>
    </source>
</evidence>
<dbReference type="EnsemblPlants" id="OMERI06G04970.1">
    <property type="protein sequence ID" value="OMERI06G04970.1"/>
    <property type="gene ID" value="OMERI06G04970"/>
</dbReference>
<evidence type="ECO:0000313" key="13">
    <source>
        <dbReference type="EnsemblPlants" id="OMERI06G04970.1"/>
    </source>
</evidence>
<dbReference type="GO" id="GO:0046686">
    <property type="term" value="P:response to cadmium ion"/>
    <property type="evidence" value="ECO:0007669"/>
    <property type="project" value="UniProtKB-ARBA"/>
</dbReference>
<proteinExistence type="inferred from homology"/>
<dbReference type="STRING" id="40149.A0A0E0DXF7"/>
<dbReference type="PROSITE" id="PS00966">
    <property type="entry name" value="PMI_I_2"/>
    <property type="match status" value="1"/>
</dbReference>
<evidence type="ECO:0000256" key="5">
    <source>
        <dbReference type="ARBA" id="ARBA00022723"/>
    </source>
</evidence>
<evidence type="ECO:0000256" key="2">
    <source>
        <dbReference type="ARBA" id="ARBA00004666"/>
    </source>
</evidence>
<keyword evidence="10" id="KW-0732">Signal</keyword>
<dbReference type="InterPro" id="IPR001250">
    <property type="entry name" value="Man6P_Isoase-1"/>
</dbReference>
<dbReference type="GO" id="GO:0008270">
    <property type="term" value="F:zinc ion binding"/>
    <property type="evidence" value="ECO:0007669"/>
    <property type="project" value="InterPro"/>
</dbReference>
<reference evidence="13" key="1">
    <citation type="submission" date="2015-04" db="UniProtKB">
        <authorList>
            <consortium name="EnsemblPlants"/>
        </authorList>
    </citation>
    <scope>IDENTIFICATION</scope>
</reference>
<dbReference type="SUPFAM" id="SSF51182">
    <property type="entry name" value="RmlC-like cupins"/>
    <property type="match status" value="1"/>
</dbReference>
<dbReference type="NCBIfam" id="TIGR00218">
    <property type="entry name" value="manA"/>
    <property type="match status" value="1"/>
</dbReference>
<dbReference type="PANTHER" id="PTHR10309">
    <property type="entry name" value="MANNOSE-6-PHOSPHATE ISOMERASE"/>
    <property type="match status" value="1"/>
</dbReference>
<feature type="signal peptide" evidence="10">
    <location>
        <begin position="1"/>
        <end position="29"/>
    </location>
</feature>
<comment type="similarity">
    <text evidence="3">Belongs to the mannose-6-phosphate isomerase type 1 family.</text>
</comment>
<dbReference type="Gene3D" id="1.10.441.10">
    <property type="entry name" value="Phosphomannose Isomerase, domain 2"/>
    <property type="match status" value="1"/>
</dbReference>
<evidence type="ECO:0000313" key="14">
    <source>
        <dbReference type="Proteomes" id="UP000008021"/>
    </source>
</evidence>
<dbReference type="Proteomes" id="UP000008021">
    <property type="component" value="Chromosome 6"/>
</dbReference>
<evidence type="ECO:0000256" key="9">
    <source>
        <dbReference type="PIRSR" id="PIRSR001480-2"/>
    </source>
</evidence>
<dbReference type="GO" id="GO:0009298">
    <property type="term" value="P:GDP-mannose biosynthetic process"/>
    <property type="evidence" value="ECO:0007669"/>
    <property type="project" value="UniProtKB-UniPathway"/>
</dbReference>
<feature type="binding site" evidence="9">
    <location>
        <position position="316"/>
    </location>
    <ligand>
        <name>Zn(2+)</name>
        <dbReference type="ChEBI" id="CHEBI:29105"/>
    </ligand>
</feature>
<dbReference type="HOGENOM" id="CLU_026967_2_1_1"/>
<dbReference type="InterPro" id="IPR016305">
    <property type="entry name" value="Mannose-6-P_Isomerase"/>
</dbReference>
<dbReference type="FunFam" id="2.60.120.10:FF:000044">
    <property type="entry name" value="Mannose-6-phosphate isomerase"/>
    <property type="match status" value="1"/>
</dbReference>
<dbReference type="Pfam" id="PF20512">
    <property type="entry name" value="PMI_typeI_hel"/>
    <property type="match status" value="1"/>
</dbReference>
<feature type="domain" description="Phosphomannose isomerase type I helical insertion" evidence="12">
    <location>
        <begin position="211"/>
        <end position="296"/>
    </location>
</feature>
<evidence type="ECO:0000259" key="11">
    <source>
        <dbReference type="Pfam" id="PF20511"/>
    </source>
</evidence>
<organism evidence="13">
    <name type="scientific">Oryza meridionalis</name>
    <dbReference type="NCBI Taxonomy" id="40149"/>
    <lineage>
        <taxon>Eukaryota</taxon>
        <taxon>Viridiplantae</taxon>
        <taxon>Streptophyta</taxon>
        <taxon>Embryophyta</taxon>
        <taxon>Tracheophyta</taxon>
        <taxon>Spermatophyta</taxon>
        <taxon>Magnoliopsida</taxon>
        <taxon>Liliopsida</taxon>
        <taxon>Poales</taxon>
        <taxon>Poaceae</taxon>
        <taxon>BOP clade</taxon>
        <taxon>Oryzoideae</taxon>
        <taxon>Oryzeae</taxon>
        <taxon>Oryzinae</taxon>
        <taxon>Oryza</taxon>
    </lineage>
</organism>
<evidence type="ECO:0000256" key="8">
    <source>
        <dbReference type="PIRSR" id="PIRSR001480-1"/>
    </source>
</evidence>
<keyword evidence="7" id="KW-0413">Isomerase</keyword>
<evidence type="ECO:0000259" key="12">
    <source>
        <dbReference type="Pfam" id="PF20512"/>
    </source>
</evidence>